<keyword evidence="3 6" id="KW-0963">Cytoplasm</keyword>
<dbReference type="Proteomes" id="UP001480595">
    <property type="component" value="Unassembled WGS sequence"/>
</dbReference>
<evidence type="ECO:0000256" key="5">
    <source>
        <dbReference type="ARBA" id="ARBA00023212"/>
    </source>
</evidence>
<feature type="region of interest" description="Disordered" evidence="7">
    <location>
        <begin position="474"/>
        <end position="497"/>
    </location>
</feature>
<evidence type="ECO:0000313" key="10">
    <source>
        <dbReference type="EMBL" id="KAK8042616.1"/>
    </source>
</evidence>
<feature type="region of interest" description="Disordered" evidence="7">
    <location>
        <begin position="549"/>
        <end position="587"/>
    </location>
</feature>
<evidence type="ECO:0000256" key="7">
    <source>
        <dbReference type="SAM" id="MobiDB-lite"/>
    </source>
</evidence>
<evidence type="ECO:0000256" key="4">
    <source>
        <dbReference type="ARBA" id="ARBA00022701"/>
    </source>
</evidence>
<comment type="similarity">
    <text evidence="2 6">Belongs to the TUBGCP family.</text>
</comment>
<feature type="domain" description="Gamma tubulin complex component protein N-terminal" evidence="9">
    <location>
        <begin position="2"/>
        <end position="293"/>
    </location>
</feature>
<organism evidence="10 11">
    <name type="scientific">Apiospora phragmitis</name>
    <dbReference type="NCBI Taxonomy" id="2905665"/>
    <lineage>
        <taxon>Eukaryota</taxon>
        <taxon>Fungi</taxon>
        <taxon>Dikarya</taxon>
        <taxon>Ascomycota</taxon>
        <taxon>Pezizomycotina</taxon>
        <taxon>Sordariomycetes</taxon>
        <taxon>Xylariomycetidae</taxon>
        <taxon>Amphisphaeriales</taxon>
        <taxon>Apiosporaceae</taxon>
        <taxon>Apiospora</taxon>
    </lineage>
</organism>
<reference evidence="10 11" key="1">
    <citation type="submission" date="2023-01" db="EMBL/GenBank/DDBJ databases">
        <title>Analysis of 21 Apiospora genomes using comparative genomics revels a genus with tremendous synthesis potential of carbohydrate active enzymes and secondary metabolites.</title>
        <authorList>
            <person name="Sorensen T."/>
        </authorList>
    </citation>
    <scope>NUCLEOTIDE SEQUENCE [LARGE SCALE GENOMIC DNA]</scope>
    <source>
        <strain evidence="10 11">CBS 135458</strain>
    </source>
</reference>
<evidence type="ECO:0000259" key="8">
    <source>
        <dbReference type="Pfam" id="PF04130"/>
    </source>
</evidence>
<dbReference type="Pfam" id="PF04130">
    <property type="entry name" value="GCP_C_terminal"/>
    <property type="match status" value="1"/>
</dbReference>
<feature type="domain" description="Gamma tubulin complex component C-terminal" evidence="8">
    <location>
        <begin position="301"/>
        <end position="750"/>
    </location>
</feature>
<dbReference type="InterPro" id="IPR040457">
    <property type="entry name" value="GCP_C"/>
</dbReference>
<accession>A0ABR1T7N3</accession>
<dbReference type="PANTHER" id="PTHR19302">
    <property type="entry name" value="GAMMA TUBULIN COMPLEX PROTEIN"/>
    <property type="match status" value="1"/>
</dbReference>
<dbReference type="RefSeq" id="XP_066709469.1">
    <property type="nucleotide sequence ID" value="XM_066864508.1"/>
</dbReference>
<keyword evidence="11" id="KW-1185">Reference proteome</keyword>
<evidence type="ECO:0000259" key="9">
    <source>
        <dbReference type="Pfam" id="PF17681"/>
    </source>
</evidence>
<protein>
    <recommendedName>
        <fullName evidence="6">Spindle pole body component</fullName>
    </recommendedName>
</protein>
<dbReference type="InterPro" id="IPR041470">
    <property type="entry name" value="GCP_N"/>
</dbReference>
<dbReference type="EMBL" id="JAQQWL010000013">
    <property type="protein sequence ID" value="KAK8042616.1"/>
    <property type="molecule type" value="Genomic_DNA"/>
</dbReference>
<dbReference type="InterPro" id="IPR042241">
    <property type="entry name" value="GCP_C_sf"/>
</dbReference>
<evidence type="ECO:0000256" key="1">
    <source>
        <dbReference type="ARBA" id="ARBA00004267"/>
    </source>
</evidence>
<dbReference type="InterPro" id="IPR007259">
    <property type="entry name" value="GCP"/>
</dbReference>
<sequence length="759" mass="84960">MLHEILLSLSGHSSPLLREGRLAETAQPILSPPERDLLKTAAHLSELHRSLIKATAQINASHGSVICRAVSNAIGSIHLAAFQRKILEVESSILRKDAALVGAYDIVPLTAVVGEFSDWIMRMEWLWDIVQFMLRKDKSGLCTGSQLMDKLRSEIQTGYADIEEAALSLARVAETAWLKQVSAWVLYGRVPSFGAQDFFIQVDVESDHGFQIDARLLPAFVNASTASSMLFIGTSLNHVRSKAGSESSVGGLGHLSSQLQELSKLTFPLGTAAFSRAITSIRQYLSQTTLQKLLPRDKVVEMLHLLREFFLLGRGEFAMALTQQADEKLRNRWHRADTLAYEKRDKLGAAVVKEGEVAAVLSRAWAVLASMRSEHAEEDEELERARDLIQLNLSKSSATNSAEKHDNSPTALTPFGNLLFSVPVIMSLHIPSPLDLFLSTADVATYSSINSYLLSIRRAHLRLTDLWKITSLRRHHPPPPRPPFSMKKAGQKKTRTLRERWSDRSLTMRSTWTTSSAAIFFLAETEAYLQVEIVEGLWEHFERWLVGREPSGSRPPTSQQHRQPEEGDDDSGLEDSQTIRPDTRQYPQSAVNLAAHRDPQTLSIAHRMYLSALTRRLLLTQPTFTDPLYRFLVHIDRLVALVHRLQDIWTALDLEADEGVVDAFSNLEAEEIEVKAHIGQMENKVKKGVEDVVGVLRNLSIDSKFLADMEGEELYSDGQEFLNDEPGRYIPKRVGGVDRLLMKLDFGGWFNSGIGAEHD</sequence>
<evidence type="ECO:0000256" key="2">
    <source>
        <dbReference type="ARBA" id="ARBA00010337"/>
    </source>
</evidence>
<comment type="caution">
    <text evidence="10">The sequence shown here is derived from an EMBL/GenBank/DDBJ whole genome shotgun (WGS) entry which is preliminary data.</text>
</comment>
<evidence type="ECO:0000256" key="6">
    <source>
        <dbReference type="RuleBase" id="RU363050"/>
    </source>
</evidence>
<evidence type="ECO:0000256" key="3">
    <source>
        <dbReference type="ARBA" id="ARBA00022490"/>
    </source>
</evidence>
<gene>
    <name evidence="10" type="ORF">PG994_013099</name>
</gene>
<dbReference type="Gene3D" id="1.20.120.1900">
    <property type="entry name" value="Gamma-tubulin complex, C-terminal domain"/>
    <property type="match status" value="1"/>
</dbReference>
<keyword evidence="4 6" id="KW-0493">Microtubule</keyword>
<dbReference type="PANTHER" id="PTHR19302:SF27">
    <property type="entry name" value="GAMMA-TUBULIN COMPLEX COMPONENT 4"/>
    <property type="match status" value="1"/>
</dbReference>
<dbReference type="GeneID" id="92097571"/>
<dbReference type="Pfam" id="PF17681">
    <property type="entry name" value="GCP_N_terminal"/>
    <property type="match status" value="1"/>
</dbReference>
<comment type="subcellular location">
    <subcellularLocation>
        <location evidence="1 6">Cytoplasm</location>
        <location evidence="1 6">Cytoskeleton</location>
        <location evidence="1 6">Microtubule organizing center</location>
    </subcellularLocation>
</comment>
<name>A0ABR1T7N3_9PEZI</name>
<keyword evidence="5 6" id="KW-0206">Cytoskeleton</keyword>
<evidence type="ECO:0000313" key="11">
    <source>
        <dbReference type="Proteomes" id="UP001480595"/>
    </source>
</evidence>
<proteinExistence type="inferred from homology"/>